<evidence type="ECO:0000256" key="1">
    <source>
        <dbReference type="SAM" id="Phobius"/>
    </source>
</evidence>
<sequence>MANWYFIRACLLVALLTDTFNLGRLSIEFSRTPSDWAVLFSSVVTLVFCLIGLAAGEFVRNKPKGS</sequence>
<evidence type="ECO:0000313" key="3">
    <source>
        <dbReference type="Proteomes" id="UP000183208"/>
    </source>
</evidence>
<evidence type="ECO:0000313" key="2">
    <source>
        <dbReference type="EMBL" id="SEC41186.1"/>
    </source>
</evidence>
<keyword evidence="1" id="KW-1133">Transmembrane helix</keyword>
<protein>
    <submittedName>
        <fullName evidence="2">Uncharacterized protein</fullName>
    </submittedName>
</protein>
<keyword evidence="1" id="KW-0472">Membrane</keyword>
<keyword evidence="1" id="KW-0812">Transmembrane</keyword>
<organism evidence="2 3">
    <name type="scientific">Bradyrhizobium lablabi</name>
    <dbReference type="NCBI Taxonomy" id="722472"/>
    <lineage>
        <taxon>Bacteria</taxon>
        <taxon>Pseudomonadati</taxon>
        <taxon>Pseudomonadota</taxon>
        <taxon>Alphaproteobacteria</taxon>
        <taxon>Hyphomicrobiales</taxon>
        <taxon>Nitrobacteraceae</taxon>
        <taxon>Bradyrhizobium</taxon>
    </lineage>
</organism>
<proteinExistence type="predicted"/>
<reference evidence="2 3" key="1">
    <citation type="submission" date="2016-10" db="EMBL/GenBank/DDBJ databases">
        <authorList>
            <person name="de Groot N.N."/>
        </authorList>
    </citation>
    <scope>NUCLEOTIDE SEQUENCE [LARGE SCALE GENOMIC DNA]</scope>
    <source>
        <strain evidence="2 3">GAS522</strain>
    </source>
</reference>
<feature type="transmembrane region" description="Helical" evidence="1">
    <location>
        <begin position="36"/>
        <end position="59"/>
    </location>
</feature>
<dbReference type="RefSeq" id="WP_154070748.1">
    <property type="nucleotide sequence ID" value="NZ_LT670845.1"/>
</dbReference>
<accession>A0A1M6U7G1</accession>
<gene>
    <name evidence="2" type="ORF">SAMN05444171_1344</name>
</gene>
<dbReference type="EMBL" id="FNTI01000001">
    <property type="protein sequence ID" value="SEC41186.1"/>
    <property type="molecule type" value="Genomic_DNA"/>
</dbReference>
<dbReference type="Proteomes" id="UP000183208">
    <property type="component" value="Unassembled WGS sequence"/>
</dbReference>
<name>A0A1M6U7G1_9BRAD</name>
<dbReference type="AlphaFoldDB" id="A0A1M6U7G1"/>